<evidence type="ECO:0000256" key="5">
    <source>
        <dbReference type="SAM" id="SignalP"/>
    </source>
</evidence>
<evidence type="ECO:0000256" key="1">
    <source>
        <dbReference type="ARBA" id="ARBA00022670"/>
    </source>
</evidence>
<dbReference type="GO" id="GO:0008270">
    <property type="term" value="F:zinc ion binding"/>
    <property type="evidence" value="ECO:0007669"/>
    <property type="project" value="InterPro"/>
</dbReference>
<evidence type="ECO:0000256" key="4">
    <source>
        <dbReference type="ARBA" id="ARBA00022833"/>
    </source>
</evidence>
<dbReference type="InterPro" id="IPR024079">
    <property type="entry name" value="MetalloPept_cat_dom_sf"/>
</dbReference>
<dbReference type="SUPFAM" id="SSF55486">
    <property type="entry name" value="Metalloproteases ('zincins'), catalytic domain"/>
    <property type="match status" value="1"/>
</dbReference>
<feature type="domain" description="Peptidase M10 metallopeptidase" evidence="6">
    <location>
        <begin position="32"/>
        <end position="171"/>
    </location>
</feature>
<reference evidence="7" key="2">
    <citation type="submission" date="2021-04" db="EMBL/GenBank/DDBJ databases">
        <authorList>
            <person name="Gilroy R."/>
        </authorList>
    </citation>
    <scope>NUCLEOTIDE SEQUENCE</scope>
    <source>
        <strain evidence="7">CHK173-259</strain>
    </source>
</reference>
<dbReference type="Pfam" id="PF00413">
    <property type="entry name" value="Peptidase_M10"/>
    <property type="match status" value="1"/>
</dbReference>
<keyword evidence="7" id="KW-0482">Metalloprotease</keyword>
<keyword evidence="5" id="KW-0732">Signal</keyword>
<evidence type="ECO:0000313" key="8">
    <source>
        <dbReference type="Proteomes" id="UP000886822"/>
    </source>
</evidence>
<name>A0A9D1U4E6_9LACO</name>
<feature type="signal peptide" evidence="5">
    <location>
        <begin position="1"/>
        <end position="20"/>
    </location>
</feature>
<dbReference type="Gene3D" id="3.40.390.10">
    <property type="entry name" value="Collagenase (Catalytic Domain)"/>
    <property type="match status" value="1"/>
</dbReference>
<dbReference type="EMBL" id="DXGJ01000023">
    <property type="protein sequence ID" value="HIW71591.1"/>
    <property type="molecule type" value="Genomic_DNA"/>
</dbReference>
<dbReference type="InterPro" id="IPR001818">
    <property type="entry name" value="Pept_M10_metallopeptidase"/>
</dbReference>
<keyword evidence="4" id="KW-0862">Zinc</keyword>
<accession>A0A9D1U4E6</accession>
<sequence length="182" mass="20012">MSLVVVLAAMFLGQSGLVHADAATKTPSWGHWDTTKITYSYDGGSKYYQSIWKKAVKQWNKTGIVQLKAVKSASQADVVLESSPSLSTSNGLLSGYTNYSYLHKNVGNEIVSAKSTLNRELLTSYSYTKKQRTNVATHELGHALGLSHSKSKKSVMYAANRYSNIDHQDKVALERAYANAND</sequence>
<keyword evidence="1" id="KW-0645">Protease</keyword>
<dbReference type="GO" id="GO:0006508">
    <property type="term" value="P:proteolysis"/>
    <property type="evidence" value="ECO:0007669"/>
    <property type="project" value="UniProtKB-KW"/>
</dbReference>
<evidence type="ECO:0000256" key="3">
    <source>
        <dbReference type="ARBA" id="ARBA00022801"/>
    </source>
</evidence>
<organism evidence="7 8">
    <name type="scientific">Candidatus Levilactobacillus faecigallinarum</name>
    <dbReference type="NCBI Taxonomy" id="2838638"/>
    <lineage>
        <taxon>Bacteria</taxon>
        <taxon>Bacillati</taxon>
        <taxon>Bacillota</taxon>
        <taxon>Bacilli</taxon>
        <taxon>Lactobacillales</taxon>
        <taxon>Lactobacillaceae</taxon>
        <taxon>Levilactobacillus</taxon>
    </lineage>
</organism>
<protein>
    <submittedName>
        <fullName evidence="7">Matrixin family metalloprotease</fullName>
        <ecNumber evidence="7">3.4.24.-</ecNumber>
    </submittedName>
</protein>
<gene>
    <name evidence="7" type="ORF">H9875_03095</name>
</gene>
<evidence type="ECO:0000256" key="2">
    <source>
        <dbReference type="ARBA" id="ARBA00022723"/>
    </source>
</evidence>
<dbReference type="GO" id="GO:0031012">
    <property type="term" value="C:extracellular matrix"/>
    <property type="evidence" value="ECO:0007669"/>
    <property type="project" value="InterPro"/>
</dbReference>
<dbReference type="EC" id="3.4.24.-" evidence="7"/>
<proteinExistence type="predicted"/>
<keyword evidence="3 7" id="KW-0378">Hydrolase</keyword>
<evidence type="ECO:0000313" key="7">
    <source>
        <dbReference type="EMBL" id="HIW71591.1"/>
    </source>
</evidence>
<dbReference type="Proteomes" id="UP000886822">
    <property type="component" value="Unassembled WGS sequence"/>
</dbReference>
<keyword evidence="2" id="KW-0479">Metal-binding</keyword>
<dbReference type="GO" id="GO:0004222">
    <property type="term" value="F:metalloendopeptidase activity"/>
    <property type="evidence" value="ECO:0007669"/>
    <property type="project" value="InterPro"/>
</dbReference>
<evidence type="ECO:0000259" key="6">
    <source>
        <dbReference type="Pfam" id="PF00413"/>
    </source>
</evidence>
<comment type="caution">
    <text evidence="7">The sequence shown here is derived from an EMBL/GenBank/DDBJ whole genome shotgun (WGS) entry which is preliminary data.</text>
</comment>
<dbReference type="AlphaFoldDB" id="A0A9D1U4E6"/>
<reference evidence="7" key="1">
    <citation type="journal article" date="2021" name="PeerJ">
        <title>Extensive microbial diversity within the chicken gut microbiome revealed by metagenomics and culture.</title>
        <authorList>
            <person name="Gilroy R."/>
            <person name="Ravi A."/>
            <person name="Getino M."/>
            <person name="Pursley I."/>
            <person name="Horton D.L."/>
            <person name="Alikhan N.F."/>
            <person name="Baker D."/>
            <person name="Gharbi K."/>
            <person name="Hall N."/>
            <person name="Watson M."/>
            <person name="Adriaenssens E.M."/>
            <person name="Foster-Nyarko E."/>
            <person name="Jarju S."/>
            <person name="Secka A."/>
            <person name="Antonio M."/>
            <person name="Oren A."/>
            <person name="Chaudhuri R.R."/>
            <person name="La Ragione R."/>
            <person name="Hildebrand F."/>
            <person name="Pallen M.J."/>
        </authorList>
    </citation>
    <scope>NUCLEOTIDE SEQUENCE</scope>
    <source>
        <strain evidence="7">CHK173-259</strain>
    </source>
</reference>
<feature type="chain" id="PRO_5038460126" evidence="5">
    <location>
        <begin position="21"/>
        <end position="182"/>
    </location>
</feature>